<dbReference type="GO" id="GO:0003676">
    <property type="term" value="F:nucleic acid binding"/>
    <property type="evidence" value="ECO:0007669"/>
    <property type="project" value="InterPro"/>
</dbReference>
<organism evidence="1 2">
    <name type="scientific">Trichonephila clavipes</name>
    <name type="common">Golden silk orbweaver</name>
    <name type="synonym">Nephila clavipes</name>
    <dbReference type="NCBI Taxonomy" id="2585209"/>
    <lineage>
        <taxon>Eukaryota</taxon>
        <taxon>Metazoa</taxon>
        <taxon>Ecdysozoa</taxon>
        <taxon>Arthropoda</taxon>
        <taxon>Chelicerata</taxon>
        <taxon>Arachnida</taxon>
        <taxon>Araneae</taxon>
        <taxon>Araneomorphae</taxon>
        <taxon>Entelegynae</taxon>
        <taxon>Araneoidea</taxon>
        <taxon>Nephilidae</taxon>
        <taxon>Trichonephila</taxon>
    </lineage>
</organism>
<keyword evidence="2" id="KW-1185">Reference proteome</keyword>
<reference evidence="1" key="1">
    <citation type="submission" date="2020-08" db="EMBL/GenBank/DDBJ databases">
        <title>Multicomponent nature underlies the extraordinary mechanical properties of spider dragline silk.</title>
        <authorList>
            <person name="Kono N."/>
            <person name="Nakamura H."/>
            <person name="Mori M."/>
            <person name="Yoshida Y."/>
            <person name="Ohtoshi R."/>
            <person name="Malay A.D."/>
            <person name="Moran D.A.P."/>
            <person name="Tomita M."/>
            <person name="Numata K."/>
            <person name="Arakawa K."/>
        </authorList>
    </citation>
    <scope>NUCLEOTIDE SEQUENCE</scope>
</reference>
<dbReference type="PANTHER" id="PTHR46060">
    <property type="entry name" value="MARINER MOS1 TRANSPOSASE-LIKE PROTEIN"/>
    <property type="match status" value="1"/>
</dbReference>
<gene>
    <name evidence="1" type="primary">SETMAR_196</name>
    <name evidence="1" type="ORF">TNCV_5075781</name>
</gene>
<dbReference type="Proteomes" id="UP000887159">
    <property type="component" value="Unassembled WGS sequence"/>
</dbReference>
<proteinExistence type="predicted"/>
<protein>
    <submittedName>
        <fullName evidence="1">Histone-lysine N-methyltransferase SETMAR</fullName>
    </submittedName>
</protein>
<name>A0A8X6RVR8_TRICX</name>
<sequence length="117" mass="13318">MRKFVCTISQLSKYFSDSPGNIRLPEVLRSMGTENALKTSRMGASLEFLFRYHTYGEDFLNRMVTGDKTWVAHVNAVTKQQSISWGHTGSPIRLRKARQTLSAMNLMVTVFWDAQGI</sequence>
<evidence type="ECO:0000313" key="1">
    <source>
        <dbReference type="EMBL" id="GFY01111.1"/>
    </source>
</evidence>
<dbReference type="InterPro" id="IPR036397">
    <property type="entry name" value="RNaseH_sf"/>
</dbReference>
<comment type="caution">
    <text evidence="1">The sequence shown here is derived from an EMBL/GenBank/DDBJ whole genome shotgun (WGS) entry which is preliminary data.</text>
</comment>
<dbReference type="PANTHER" id="PTHR46060:SF1">
    <property type="entry name" value="MARINER MOS1 TRANSPOSASE-LIKE PROTEIN"/>
    <property type="match status" value="1"/>
</dbReference>
<dbReference type="AlphaFoldDB" id="A0A8X6RVR8"/>
<dbReference type="EMBL" id="BMAU01021225">
    <property type="protein sequence ID" value="GFY01111.1"/>
    <property type="molecule type" value="Genomic_DNA"/>
</dbReference>
<dbReference type="Gene3D" id="3.30.420.10">
    <property type="entry name" value="Ribonuclease H-like superfamily/Ribonuclease H"/>
    <property type="match status" value="1"/>
</dbReference>
<dbReference type="InterPro" id="IPR052709">
    <property type="entry name" value="Transposase-MT_Hybrid"/>
</dbReference>
<evidence type="ECO:0000313" key="2">
    <source>
        <dbReference type="Proteomes" id="UP000887159"/>
    </source>
</evidence>
<accession>A0A8X6RVR8</accession>